<dbReference type="EMBL" id="JACYXI010000007">
    <property type="protein sequence ID" value="MBD8892329.1"/>
    <property type="molecule type" value="Genomic_DNA"/>
</dbReference>
<keyword evidence="1" id="KW-0472">Membrane</keyword>
<proteinExistence type="predicted"/>
<dbReference type="Proteomes" id="UP000632063">
    <property type="component" value="Unassembled WGS sequence"/>
</dbReference>
<feature type="transmembrane region" description="Helical" evidence="1">
    <location>
        <begin position="29"/>
        <end position="52"/>
    </location>
</feature>
<evidence type="ECO:0000313" key="3">
    <source>
        <dbReference type="EMBL" id="MBD8892329.1"/>
    </source>
</evidence>
<organism evidence="3 4">
    <name type="scientific">Roseibium litorale</name>
    <dbReference type="NCBI Taxonomy" id="2803841"/>
    <lineage>
        <taxon>Bacteria</taxon>
        <taxon>Pseudomonadati</taxon>
        <taxon>Pseudomonadota</taxon>
        <taxon>Alphaproteobacteria</taxon>
        <taxon>Hyphomicrobiales</taxon>
        <taxon>Stappiaceae</taxon>
        <taxon>Roseibium</taxon>
    </lineage>
</organism>
<reference evidence="4" key="1">
    <citation type="submission" date="2020-09" db="EMBL/GenBank/DDBJ databases">
        <title>The genome sequence of strain Labrenzia suaedae 4C16A.</title>
        <authorList>
            <person name="Liu Y."/>
        </authorList>
    </citation>
    <scope>NUCLEOTIDE SEQUENCE [LARGE SCALE GENOMIC DNA]</scope>
    <source>
        <strain evidence="4">4C16A</strain>
    </source>
</reference>
<accession>A0ABR9CNV5</accession>
<evidence type="ECO:0000259" key="2">
    <source>
        <dbReference type="Pfam" id="PF07811"/>
    </source>
</evidence>
<dbReference type="Pfam" id="PF07811">
    <property type="entry name" value="TadE"/>
    <property type="match status" value="1"/>
</dbReference>
<gene>
    <name evidence="3" type="ORF">IG616_12275</name>
</gene>
<keyword evidence="4" id="KW-1185">Reference proteome</keyword>
<comment type="caution">
    <text evidence="3">The sequence shown here is derived from an EMBL/GenBank/DDBJ whole genome shotgun (WGS) entry which is preliminary data.</text>
</comment>
<reference evidence="3 4" key="2">
    <citation type="journal article" date="2021" name="Int. J. Syst. Evol. Microbiol.">
        <title>Roseibium litorale sp. nov., isolated from a tidal flat sediment and proposal for the reclassification of Labrenzia polysiphoniae as Roseibium polysiphoniae comb. nov.</title>
        <authorList>
            <person name="Liu Y."/>
            <person name="Pei T."/>
            <person name="Du J."/>
            <person name="Chao M."/>
            <person name="Deng M.R."/>
            <person name="Zhu H."/>
        </authorList>
    </citation>
    <scope>NUCLEOTIDE SEQUENCE [LARGE SCALE GENOMIC DNA]</scope>
    <source>
        <strain evidence="3 4">4C16A</strain>
    </source>
</reference>
<evidence type="ECO:0000313" key="4">
    <source>
        <dbReference type="Proteomes" id="UP000632063"/>
    </source>
</evidence>
<evidence type="ECO:0000256" key="1">
    <source>
        <dbReference type="SAM" id="Phobius"/>
    </source>
</evidence>
<keyword evidence="1" id="KW-1133">Transmembrane helix</keyword>
<keyword evidence="1" id="KW-0812">Transmembrane</keyword>
<protein>
    <submittedName>
        <fullName evidence="3">Pilus assembly protein</fullName>
    </submittedName>
</protein>
<dbReference type="RefSeq" id="WP_192148460.1">
    <property type="nucleotide sequence ID" value="NZ_JACYXI010000007.1"/>
</dbReference>
<sequence>MKGTRQRAGLIRLFRGFKRDQRGVTAIEFAAVGIPFFMLLFGLIEFGLAFFVNQALDHATFESSRLLRTGQARNFSKDQFATDLCENLSVLCVATRIEIDVRSFEDFAALADPDSLPDMTDASGKSTGTSSYTPGKASSIMVVRVLYRWPMFTSFTRMDAGDTGNMERLLYSTAVFRNEPYI</sequence>
<dbReference type="InterPro" id="IPR012495">
    <property type="entry name" value="TadE-like_dom"/>
</dbReference>
<feature type="domain" description="TadE-like" evidence="2">
    <location>
        <begin position="23"/>
        <end position="65"/>
    </location>
</feature>
<name>A0ABR9CNV5_9HYPH</name>